<sequence>MYKDNTQNKNNLLHLSVNSNTDNSISNSTPVISDIKSDQNLNNNSTNDTLSSFTASLDPTTSSSLANDKNEVVLIQLNPNHYHTVSHTDDVNSINAVDTPETVSGDNINTTDLEAFTDNLLSLAGKIDIDGSVNDKISNFDHKDHSTGLEASLNNEEQYINSLGPVLSTSDFERYQPTRPSSLSDPSPCLPDSETDHLLDADIDQTTQVLMQIAQSTLQNNTQQTPSELDIDSSGNAHETGGMIVSSVQEDLPHVLISGNDSDDDKTDSFSGNNPNALNMIQYDEPDKFDQLSVGVQPESELTELNGTPGLKKTKSNFQNVCQFCGHVFSHSGSLGRHLDLKRGTRLHPADQIDLIRADVKRRGDVMEVRARRAKRAKEYNSREDVRERARARRKMKDLVHRSREQARQNFFDRIGTPHLPPHPSFAYVVLYFLPPALWPHDPPTSQTLEQLKQALEPLREFYDNKMPLEEYTNKINVAYEQWSLMNKDSRMEIWNREQRRVAEAALGSLSLHDLGSRDLWLDMEEQRISKLEEDHHNFGESESSAPIDSIDGELLNS</sequence>
<dbReference type="GeneID" id="43579934"/>
<name>A0A5E8BAC2_9ASCO</name>
<dbReference type="EMBL" id="CABVLU010000001">
    <property type="protein sequence ID" value="VVT46231.1"/>
    <property type="molecule type" value="Genomic_DNA"/>
</dbReference>
<dbReference type="OrthoDB" id="4095993at2759"/>
<dbReference type="Proteomes" id="UP000398389">
    <property type="component" value="Unassembled WGS sequence"/>
</dbReference>
<dbReference type="RefSeq" id="XP_031851725.1">
    <property type="nucleotide sequence ID" value="XM_031995834.1"/>
</dbReference>
<proteinExistence type="predicted"/>
<accession>A0A5E8BAC2</accession>
<dbReference type="AlphaFoldDB" id="A0A5E8BAC2"/>
<evidence type="ECO:0008006" key="4">
    <source>
        <dbReference type="Google" id="ProtNLM"/>
    </source>
</evidence>
<protein>
    <recommendedName>
        <fullName evidence="4">C2H2-type domain-containing protein</fullName>
    </recommendedName>
</protein>
<gene>
    <name evidence="2" type="ORF">SAPINGB_P001111</name>
</gene>
<reference evidence="2 3" key="1">
    <citation type="submission" date="2019-09" db="EMBL/GenBank/DDBJ databases">
        <authorList>
            <person name="Brejova B."/>
        </authorList>
    </citation>
    <scope>NUCLEOTIDE SEQUENCE [LARGE SCALE GENOMIC DNA]</scope>
</reference>
<organism evidence="2 3">
    <name type="scientific">Magnusiomyces paraingens</name>
    <dbReference type="NCBI Taxonomy" id="2606893"/>
    <lineage>
        <taxon>Eukaryota</taxon>
        <taxon>Fungi</taxon>
        <taxon>Dikarya</taxon>
        <taxon>Ascomycota</taxon>
        <taxon>Saccharomycotina</taxon>
        <taxon>Dipodascomycetes</taxon>
        <taxon>Dipodascales</taxon>
        <taxon>Dipodascaceae</taxon>
        <taxon>Magnusiomyces</taxon>
    </lineage>
</organism>
<evidence type="ECO:0000256" key="1">
    <source>
        <dbReference type="SAM" id="MobiDB-lite"/>
    </source>
</evidence>
<keyword evidence="3" id="KW-1185">Reference proteome</keyword>
<feature type="region of interest" description="Disordered" evidence="1">
    <location>
        <begin position="534"/>
        <end position="558"/>
    </location>
</feature>
<evidence type="ECO:0000313" key="2">
    <source>
        <dbReference type="EMBL" id="VVT46231.1"/>
    </source>
</evidence>
<evidence type="ECO:0000313" key="3">
    <source>
        <dbReference type="Proteomes" id="UP000398389"/>
    </source>
</evidence>